<proteinExistence type="predicted"/>
<dbReference type="PANTHER" id="PTHR30055:SF234">
    <property type="entry name" value="HTH-TYPE TRANSCRIPTIONAL REGULATOR BETI"/>
    <property type="match status" value="1"/>
</dbReference>
<dbReference type="AlphaFoldDB" id="A0A1L4D0F0"/>
<dbReference type="PROSITE" id="PS50977">
    <property type="entry name" value="HTH_TETR_2"/>
    <property type="match status" value="1"/>
</dbReference>
<dbReference type="KEGG" id="saqi:AXG55_07090"/>
<dbReference type="InterPro" id="IPR009057">
    <property type="entry name" value="Homeodomain-like_sf"/>
</dbReference>
<evidence type="ECO:0000256" key="1">
    <source>
        <dbReference type="ARBA" id="ARBA00023015"/>
    </source>
</evidence>
<feature type="DNA-binding region" description="H-T-H motif" evidence="4">
    <location>
        <begin position="38"/>
        <end position="57"/>
    </location>
</feature>
<reference evidence="6 7" key="1">
    <citation type="submission" date="2016-10" db="EMBL/GenBank/DDBJ databases">
        <title>Silvanigrella aquatica sp. nov., isolated from a freshwater lake located in the Black Forest, Germany, description of Silvanigrellaceae fam. nov., Silvanigrellales ord. nov., reclassification of the order Bdellovibrionales in the class Oligoflexia, reclassification of the families Bacteriovoracaceae and Halobacteriovoraceae in the new order Bacteriovoracales ord. nov., and reclassification of the family Pseudobacteriovoracaceae in the order Oligoflexiales.</title>
        <authorList>
            <person name="Hahn M.W."/>
            <person name="Schmidt J."/>
            <person name="Koll U."/>
            <person name="Rohde M."/>
            <person name="Verbag S."/>
            <person name="Pitt A."/>
            <person name="Nakai R."/>
            <person name="Naganuma T."/>
            <person name="Lang E."/>
        </authorList>
    </citation>
    <scope>NUCLEOTIDE SEQUENCE [LARGE SCALE GENOMIC DNA]</scope>
    <source>
        <strain evidence="6 7">MWH-Nonnen-W8red</strain>
    </source>
</reference>
<gene>
    <name evidence="6" type="ORF">AXG55_07090</name>
</gene>
<keyword evidence="1" id="KW-0805">Transcription regulation</keyword>
<dbReference type="EMBL" id="CP017834">
    <property type="protein sequence ID" value="APJ03681.1"/>
    <property type="molecule type" value="Genomic_DNA"/>
</dbReference>
<evidence type="ECO:0000256" key="4">
    <source>
        <dbReference type="PROSITE-ProRule" id="PRU00335"/>
    </source>
</evidence>
<name>A0A1L4D0F0_9BACT</name>
<dbReference type="InterPro" id="IPR050109">
    <property type="entry name" value="HTH-type_TetR-like_transc_reg"/>
</dbReference>
<keyword evidence="7" id="KW-1185">Reference proteome</keyword>
<protein>
    <recommendedName>
        <fullName evidence="5">HTH tetR-type domain-containing protein</fullName>
    </recommendedName>
</protein>
<dbReference type="GO" id="GO:0003700">
    <property type="term" value="F:DNA-binding transcription factor activity"/>
    <property type="evidence" value="ECO:0007669"/>
    <property type="project" value="TreeGrafter"/>
</dbReference>
<evidence type="ECO:0000313" key="7">
    <source>
        <dbReference type="Proteomes" id="UP000184731"/>
    </source>
</evidence>
<evidence type="ECO:0000256" key="2">
    <source>
        <dbReference type="ARBA" id="ARBA00023125"/>
    </source>
</evidence>
<feature type="domain" description="HTH tetR-type" evidence="5">
    <location>
        <begin position="15"/>
        <end position="75"/>
    </location>
</feature>
<evidence type="ECO:0000259" key="5">
    <source>
        <dbReference type="PROSITE" id="PS50977"/>
    </source>
</evidence>
<dbReference type="RefSeq" id="WP_148697422.1">
    <property type="nucleotide sequence ID" value="NZ_CP017834.1"/>
</dbReference>
<sequence>MKRTYNIKNRKIQAKQTKERILNSAKRLFEIHGLDGVTIESIANDAEVSVPSVYSLFKSKIGILSAVIDMVIDKEQFEILAQKASRAKTLRSYVKISAQMASQMYNTEKTFMNALRGASSLSPELKKIEKVHEERRYQRQEESLKIIANQNKFKEIINFNKARDILWAFTGRDMFRLLVIERGWELLEYEKWLAESLYQLLKNDFVISIK</sequence>
<evidence type="ECO:0000256" key="3">
    <source>
        <dbReference type="ARBA" id="ARBA00023163"/>
    </source>
</evidence>
<keyword evidence="2 4" id="KW-0238">DNA-binding</keyword>
<dbReference type="SUPFAM" id="SSF46689">
    <property type="entry name" value="Homeodomain-like"/>
    <property type="match status" value="1"/>
</dbReference>
<organism evidence="6 7">
    <name type="scientific">Silvanigrella aquatica</name>
    <dbReference type="NCBI Taxonomy" id="1915309"/>
    <lineage>
        <taxon>Bacteria</taxon>
        <taxon>Pseudomonadati</taxon>
        <taxon>Bdellovibrionota</taxon>
        <taxon>Oligoflexia</taxon>
        <taxon>Silvanigrellales</taxon>
        <taxon>Silvanigrellaceae</taxon>
        <taxon>Silvanigrella</taxon>
    </lineage>
</organism>
<keyword evidence="3" id="KW-0804">Transcription</keyword>
<dbReference type="Gene3D" id="1.10.357.10">
    <property type="entry name" value="Tetracycline Repressor, domain 2"/>
    <property type="match status" value="1"/>
</dbReference>
<evidence type="ECO:0000313" key="6">
    <source>
        <dbReference type="EMBL" id="APJ03681.1"/>
    </source>
</evidence>
<dbReference type="STRING" id="1915309.AXG55_07090"/>
<dbReference type="OrthoDB" id="5293507at2"/>
<dbReference type="InterPro" id="IPR001647">
    <property type="entry name" value="HTH_TetR"/>
</dbReference>
<dbReference type="GO" id="GO:0000976">
    <property type="term" value="F:transcription cis-regulatory region binding"/>
    <property type="evidence" value="ECO:0007669"/>
    <property type="project" value="TreeGrafter"/>
</dbReference>
<dbReference type="Pfam" id="PF00440">
    <property type="entry name" value="TetR_N"/>
    <property type="match status" value="1"/>
</dbReference>
<accession>A0A1L4D0F0</accession>
<dbReference type="PANTHER" id="PTHR30055">
    <property type="entry name" value="HTH-TYPE TRANSCRIPTIONAL REGULATOR RUTR"/>
    <property type="match status" value="1"/>
</dbReference>
<dbReference type="Proteomes" id="UP000184731">
    <property type="component" value="Chromosome"/>
</dbReference>